<dbReference type="EMBL" id="GL945478">
    <property type="protein sequence ID" value="EGO01101.1"/>
    <property type="molecule type" value="Genomic_DNA"/>
</dbReference>
<dbReference type="OMA" id="NICHTIT"/>
<evidence type="ECO:0000256" key="1">
    <source>
        <dbReference type="SAM" id="MobiDB-lite"/>
    </source>
</evidence>
<dbReference type="InParanoid" id="F8PTV6"/>
<dbReference type="Pfam" id="PF20149">
    <property type="entry name" value="DUF6532"/>
    <property type="match status" value="1"/>
</dbReference>
<name>F8PTV6_SERL3</name>
<dbReference type="HOGENOM" id="CLU_457953_0_0_1"/>
<feature type="compositionally biased region" description="Basic and acidic residues" evidence="1">
    <location>
        <begin position="132"/>
        <end position="142"/>
    </location>
</feature>
<evidence type="ECO:0000313" key="3">
    <source>
        <dbReference type="EMBL" id="EGO01101.1"/>
    </source>
</evidence>
<accession>F8PTV6</accession>
<dbReference type="AlphaFoldDB" id="F8PTV6"/>
<feature type="region of interest" description="Disordered" evidence="1">
    <location>
        <begin position="294"/>
        <end position="314"/>
    </location>
</feature>
<evidence type="ECO:0000259" key="2">
    <source>
        <dbReference type="Pfam" id="PF20149"/>
    </source>
</evidence>
<dbReference type="OrthoDB" id="2677435at2759"/>
<feature type="region of interest" description="Disordered" evidence="1">
    <location>
        <begin position="183"/>
        <end position="207"/>
    </location>
</feature>
<dbReference type="Proteomes" id="UP000008063">
    <property type="component" value="Unassembled WGS sequence"/>
</dbReference>
<evidence type="ECO:0000313" key="4">
    <source>
        <dbReference type="Proteomes" id="UP000008063"/>
    </source>
</evidence>
<reference evidence="4" key="1">
    <citation type="journal article" date="2011" name="Science">
        <title>The plant cell wall-decomposing machinery underlies the functional diversity of forest fungi.</title>
        <authorList>
            <person name="Eastwood D.C."/>
            <person name="Floudas D."/>
            <person name="Binder M."/>
            <person name="Majcherczyk A."/>
            <person name="Schneider P."/>
            <person name="Aerts A."/>
            <person name="Asiegbu F.O."/>
            <person name="Baker S.E."/>
            <person name="Barry K."/>
            <person name="Bendiksby M."/>
            <person name="Blumentritt M."/>
            <person name="Coutinho P.M."/>
            <person name="Cullen D."/>
            <person name="de Vries R.P."/>
            <person name="Gathman A."/>
            <person name="Goodell B."/>
            <person name="Henrissat B."/>
            <person name="Ihrmark K."/>
            <person name="Kauserud H."/>
            <person name="Kohler A."/>
            <person name="LaButti K."/>
            <person name="Lapidus A."/>
            <person name="Lavin J.L."/>
            <person name="Lee Y.-H."/>
            <person name="Lindquist E."/>
            <person name="Lilly W."/>
            <person name="Lucas S."/>
            <person name="Morin E."/>
            <person name="Murat C."/>
            <person name="Oguiza J.A."/>
            <person name="Park J."/>
            <person name="Pisabarro A.G."/>
            <person name="Riley R."/>
            <person name="Rosling A."/>
            <person name="Salamov A."/>
            <person name="Schmidt O."/>
            <person name="Schmutz J."/>
            <person name="Skrede I."/>
            <person name="Stenlid J."/>
            <person name="Wiebenga A."/>
            <person name="Xie X."/>
            <person name="Kuees U."/>
            <person name="Hibbett D.S."/>
            <person name="Hoffmeister D."/>
            <person name="Hoegberg N."/>
            <person name="Martin F."/>
            <person name="Grigoriev I.V."/>
            <person name="Watkinson S.C."/>
        </authorList>
    </citation>
    <scope>NUCLEOTIDE SEQUENCE [LARGE SCALE GENOMIC DNA]</scope>
    <source>
        <strain evidence="4">strain S7.3</strain>
    </source>
</reference>
<proteinExistence type="predicted"/>
<feature type="compositionally biased region" description="Acidic residues" evidence="1">
    <location>
        <begin position="184"/>
        <end position="207"/>
    </location>
</feature>
<keyword evidence="4" id="KW-1185">Reference proteome</keyword>
<dbReference type="STRING" id="936435.F8PTV6"/>
<sequence>MSRPVTRAKNAHQHPRKILFDLEPKCRSRAEVAQEKEQFKLTKKELVQAMKLGLAAAAKVENKNAREDIEDNIPMLPPSQRHQVSKKDSPDIEDGREDSVAPIPSQWRQSRLACRESSLKVIPDSEDEEESVGSKESKKDEQGIDGAIGMMCSSQLDFQTNDGVDEGIDDRDINMMCSSQLDFQADDGLDGGIDDGADDGDNNGGLEESDIEELVSKKKKKAGNNSGIRGAIVALRQQGSAASDLTLAKPQYGINSWRKNVHKPNYATTNEADELSTNSQDVSSLFPITTDSTACTSHPNNKKRVLSSQSTSNTWSATNEGTGIGYWAGGLEDEVEIEEYIEAVKGKRTISTNLVEFRDGVKPPLKHIKVEHPTRITNSDLPEGCMEGGRWCNTFITMYEKWVGTCENPWNISDTKAVWAMQLAWDAIYPNICHTITVQDPVYLVASQRLSEWQSGFGSTAMAMVEHFFESDPAYTTYHARQEFASEVLTGFAYLYEEIGDDPLGFCGLFRSPFVLQTFAAHFAAVNTSIDVEVLRAVSVPSNATDTKKYPPVGALAMSAAAVERAFTMWAERKITWDPPVTQSQVPWHQNDLNHS</sequence>
<dbReference type="InterPro" id="IPR045341">
    <property type="entry name" value="DUF6532"/>
</dbReference>
<feature type="region of interest" description="Disordered" evidence="1">
    <location>
        <begin position="65"/>
        <end position="143"/>
    </location>
</feature>
<feature type="domain" description="DUF6532" evidence="2">
    <location>
        <begin position="397"/>
        <end position="572"/>
    </location>
</feature>
<protein>
    <recommendedName>
        <fullName evidence="2">DUF6532 domain-containing protein</fullName>
    </recommendedName>
</protein>
<gene>
    <name evidence="3" type="ORF">SERLA73DRAFT_151647</name>
</gene>
<organism evidence="4">
    <name type="scientific">Serpula lacrymans var. lacrymans (strain S7.3)</name>
    <name type="common">Dry rot fungus</name>
    <dbReference type="NCBI Taxonomy" id="936435"/>
    <lineage>
        <taxon>Eukaryota</taxon>
        <taxon>Fungi</taxon>
        <taxon>Dikarya</taxon>
        <taxon>Basidiomycota</taxon>
        <taxon>Agaricomycotina</taxon>
        <taxon>Agaricomycetes</taxon>
        <taxon>Agaricomycetidae</taxon>
        <taxon>Boletales</taxon>
        <taxon>Coniophorineae</taxon>
        <taxon>Serpulaceae</taxon>
        <taxon>Serpula</taxon>
    </lineage>
</organism>